<dbReference type="NCBIfam" id="TIGR02666">
    <property type="entry name" value="moaA"/>
    <property type="match status" value="1"/>
</dbReference>
<evidence type="ECO:0000256" key="3">
    <source>
        <dbReference type="ARBA" id="ARBA00022485"/>
    </source>
</evidence>
<sequence>MEKLTYKQNYSIRDKISANSPITDKYGRIFRYLRISVNERCNFRCIYCMPEKGMPFNSQNKLLNRDEILKLIQIMADLNVEKIRFTGGEPLLRKDTPQMIQFASELRSISSINLTTNGFLLSYYIERLQSAGLTGINISLDTLSPEKFKRITRKDGLDKVLNGLEKAINSEIPNIKVNVVTMRGFNDNELVDFVELTKNNDITVRFIELMPFDSHQIWRTGKFYSAEQIITDLKNRVTGLSTEKGSRTEKYIFRKNGYKGMIAVIPAYTRNICTDCNRIRITADGKMMNCLYSKNETNLRDAIRGGMNDYTIKNMIRDTMQKKFINGWVAQNQGIESRESMTQIGG</sequence>
<dbReference type="SFLD" id="SFLDG01383">
    <property type="entry name" value="cyclic_pyranopterin_phosphate"/>
    <property type="match status" value="1"/>
</dbReference>
<dbReference type="PANTHER" id="PTHR22960">
    <property type="entry name" value="MOLYBDOPTERIN COFACTOR SYNTHESIS PROTEIN A"/>
    <property type="match status" value="1"/>
</dbReference>
<dbReference type="GO" id="GO:0061799">
    <property type="term" value="F:cyclic pyranopterin monophosphate synthase activity"/>
    <property type="evidence" value="ECO:0007669"/>
    <property type="project" value="TreeGrafter"/>
</dbReference>
<evidence type="ECO:0000256" key="4">
    <source>
        <dbReference type="ARBA" id="ARBA00022691"/>
    </source>
</evidence>
<dbReference type="InterPro" id="IPR040064">
    <property type="entry name" value="MoaA-like"/>
</dbReference>
<evidence type="ECO:0000256" key="9">
    <source>
        <dbReference type="ARBA" id="ARBA00023134"/>
    </source>
</evidence>
<keyword evidence="4" id="KW-0949">S-adenosyl-L-methionine</keyword>
<evidence type="ECO:0000256" key="7">
    <source>
        <dbReference type="ARBA" id="ARBA00023004"/>
    </source>
</evidence>
<evidence type="ECO:0000256" key="1">
    <source>
        <dbReference type="ARBA" id="ARBA00001966"/>
    </source>
</evidence>
<dbReference type="InterPro" id="IPR013785">
    <property type="entry name" value="Aldolase_TIM"/>
</dbReference>
<dbReference type="GO" id="GO:0046872">
    <property type="term" value="F:metal ion binding"/>
    <property type="evidence" value="ECO:0007669"/>
    <property type="project" value="UniProtKB-KW"/>
</dbReference>
<reference evidence="14" key="1">
    <citation type="submission" date="2018-05" db="EMBL/GenBank/DDBJ databases">
        <authorList>
            <person name="Lanie J.A."/>
            <person name="Ng W.-L."/>
            <person name="Kazmierczak K.M."/>
            <person name="Andrzejewski T.M."/>
            <person name="Davidsen T.M."/>
            <person name="Wayne K.J."/>
            <person name="Tettelin H."/>
            <person name="Glass J.I."/>
            <person name="Rusch D."/>
            <person name="Podicherti R."/>
            <person name="Tsui H.-C.T."/>
            <person name="Winkler M.E."/>
        </authorList>
    </citation>
    <scope>NUCLEOTIDE SEQUENCE</scope>
</reference>
<evidence type="ECO:0000256" key="8">
    <source>
        <dbReference type="ARBA" id="ARBA00023014"/>
    </source>
</evidence>
<gene>
    <name evidence="14" type="ORF">METZ01_LOCUS66968</name>
</gene>
<dbReference type="AlphaFoldDB" id="A0A381TED3"/>
<dbReference type="InterPro" id="IPR000385">
    <property type="entry name" value="MoaA_NifB_PqqE_Fe-S-bd_CS"/>
</dbReference>
<dbReference type="Pfam" id="PF04055">
    <property type="entry name" value="Radical_SAM"/>
    <property type="match status" value="1"/>
</dbReference>
<dbReference type="SMART" id="SM00729">
    <property type="entry name" value="Elp3"/>
    <property type="match status" value="1"/>
</dbReference>
<keyword evidence="9" id="KW-0342">GTP-binding</keyword>
<dbReference type="GO" id="GO:0006777">
    <property type="term" value="P:Mo-molybdopterin cofactor biosynthetic process"/>
    <property type="evidence" value="ECO:0007669"/>
    <property type="project" value="UniProtKB-KW"/>
</dbReference>
<evidence type="ECO:0000259" key="13">
    <source>
        <dbReference type="PROSITE" id="PS51918"/>
    </source>
</evidence>
<keyword evidence="6" id="KW-0547">Nucleotide-binding</keyword>
<keyword evidence="11" id="KW-0456">Lyase</keyword>
<dbReference type="NCBIfam" id="NF001199">
    <property type="entry name" value="PRK00164.2-1"/>
    <property type="match status" value="1"/>
</dbReference>
<protein>
    <recommendedName>
        <fullName evidence="2">GTP 3',8-cyclase</fullName>
        <ecNumber evidence="2">4.1.99.22</ecNumber>
    </recommendedName>
</protein>
<proteinExistence type="inferred from homology"/>
<dbReference type="PROSITE" id="PS51918">
    <property type="entry name" value="RADICAL_SAM"/>
    <property type="match status" value="1"/>
</dbReference>
<dbReference type="GO" id="GO:0005525">
    <property type="term" value="F:GTP binding"/>
    <property type="evidence" value="ECO:0007669"/>
    <property type="project" value="UniProtKB-KW"/>
</dbReference>
<dbReference type="InterPro" id="IPR058240">
    <property type="entry name" value="rSAM_sf"/>
</dbReference>
<keyword evidence="3" id="KW-0004">4Fe-4S</keyword>
<keyword evidence="8" id="KW-0411">Iron-sulfur</keyword>
<dbReference type="CDD" id="cd01335">
    <property type="entry name" value="Radical_SAM"/>
    <property type="match status" value="1"/>
</dbReference>
<dbReference type="EC" id="4.1.99.22" evidence="2"/>
<keyword evidence="7" id="KW-0408">Iron</keyword>
<organism evidence="14">
    <name type="scientific">marine metagenome</name>
    <dbReference type="NCBI Taxonomy" id="408172"/>
    <lineage>
        <taxon>unclassified sequences</taxon>
        <taxon>metagenomes</taxon>
        <taxon>ecological metagenomes</taxon>
    </lineage>
</organism>
<dbReference type="InterPro" id="IPR007197">
    <property type="entry name" value="rSAM"/>
</dbReference>
<dbReference type="HAMAP" id="MF_01225_B">
    <property type="entry name" value="MoaA_B"/>
    <property type="match status" value="1"/>
</dbReference>
<dbReference type="PROSITE" id="PS01305">
    <property type="entry name" value="MOAA_NIFB_PQQE"/>
    <property type="match status" value="1"/>
</dbReference>
<dbReference type="SFLD" id="SFLDG01386">
    <property type="entry name" value="main_SPASM_domain-containing"/>
    <property type="match status" value="1"/>
</dbReference>
<dbReference type="Gene3D" id="3.20.20.70">
    <property type="entry name" value="Aldolase class I"/>
    <property type="match status" value="1"/>
</dbReference>
<feature type="domain" description="Radical SAM core" evidence="13">
    <location>
        <begin position="25"/>
        <end position="240"/>
    </location>
</feature>
<dbReference type="PANTHER" id="PTHR22960:SF0">
    <property type="entry name" value="MOLYBDENUM COFACTOR BIOSYNTHESIS PROTEIN 1"/>
    <property type="match status" value="1"/>
</dbReference>
<evidence type="ECO:0000256" key="2">
    <source>
        <dbReference type="ARBA" id="ARBA00012167"/>
    </source>
</evidence>
<dbReference type="SFLD" id="SFLDS00029">
    <property type="entry name" value="Radical_SAM"/>
    <property type="match status" value="1"/>
</dbReference>
<evidence type="ECO:0000256" key="10">
    <source>
        <dbReference type="ARBA" id="ARBA00023150"/>
    </source>
</evidence>
<evidence type="ECO:0000256" key="11">
    <source>
        <dbReference type="ARBA" id="ARBA00023239"/>
    </source>
</evidence>
<dbReference type="GO" id="GO:0061798">
    <property type="term" value="F:GTP 3',8'-cyclase activity"/>
    <property type="evidence" value="ECO:0007669"/>
    <property type="project" value="UniProtKB-EC"/>
</dbReference>
<dbReference type="SFLD" id="SFLDG01067">
    <property type="entry name" value="SPASM/twitch_domain_containing"/>
    <property type="match status" value="1"/>
</dbReference>
<evidence type="ECO:0000313" key="14">
    <source>
        <dbReference type="EMBL" id="SVA14114.1"/>
    </source>
</evidence>
<dbReference type="SUPFAM" id="SSF102114">
    <property type="entry name" value="Radical SAM enzymes"/>
    <property type="match status" value="1"/>
</dbReference>
<dbReference type="Pfam" id="PF06463">
    <property type="entry name" value="Mob_synth_C"/>
    <property type="match status" value="1"/>
</dbReference>
<evidence type="ECO:0000256" key="12">
    <source>
        <dbReference type="ARBA" id="ARBA00048697"/>
    </source>
</evidence>
<comment type="catalytic activity">
    <reaction evidence="12">
        <text>GTP + AH2 + S-adenosyl-L-methionine = (8S)-3',8-cyclo-7,8-dihydroguanosine 5'-triphosphate + 5'-deoxyadenosine + L-methionine + A + H(+)</text>
        <dbReference type="Rhea" id="RHEA:49576"/>
        <dbReference type="ChEBI" id="CHEBI:13193"/>
        <dbReference type="ChEBI" id="CHEBI:15378"/>
        <dbReference type="ChEBI" id="CHEBI:17319"/>
        <dbReference type="ChEBI" id="CHEBI:17499"/>
        <dbReference type="ChEBI" id="CHEBI:37565"/>
        <dbReference type="ChEBI" id="CHEBI:57844"/>
        <dbReference type="ChEBI" id="CHEBI:59789"/>
        <dbReference type="ChEBI" id="CHEBI:131766"/>
        <dbReference type="EC" id="4.1.99.22"/>
    </reaction>
</comment>
<dbReference type="UniPathway" id="UPA00344"/>
<dbReference type="CDD" id="cd21117">
    <property type="entry name" value="Twitch_MoaA"/>
    <property type="match status" value="1"/>
</dbReference>
<dbReference type="InterPro" id="IPR050105">
    <property type="entry name" value="MoCo_biosynth_MoaA/MoaC"/>
</dbReference>
<dbReference type="GO" id="GO:0051539">
    <property type="term" value="F:4 iron, 4 sulfur cluster binding"/>
    <property type="evidence" value="ECO:0007669"/>
    <property type="project" value="UniProtKB-KW"/>
</dbReference>
<dbReference type="InterPro" id="IPR006638">
    <property type="entry name" value="Elp3/MiaA/NifB-like_rSAM"/>
</dbReference>
<dbReference type="InterPro" id="IPR013483">
    <property type="entry name" value="MoaA"/>
</dbReference>
<evidence type="ECO:0000256" key="6">
    <source>
        <dbReference type="ARBA" id="ARBA00022741"/>
    </source>
</evidence>
<keyword evidence="5" id="KW-0479">Metal-binding</keyword>
<accession>A0A381TED3</accession>
<dbReference type="EMBL" id="UINC01004410">
    <property type="protein sequence ID" value="SVA14114.1"/>
    <property type="molecule type" value="Genomic_DNA"/>
</dbReference>
<dbReference type="InterPro" id="IPR010505">
    <property type="entry name" value="MoaA_twitch"/>
</dbReference>
<keyword evidence="10" id="KW-0501">Molybdenum cofactor biosynthesis</keyword>
<evidence type="ECO:0000256" key="5">
    <source>
        <dbReference type="ARBA" id="ARBA00022723"/>
    </source>
</evidence>
<comment type="cofactor">
    <cofactor evidence="1">
        <name>[4Fe-4S] cluster</name>
        <dbReference type="ChEBI" id="CHEBI:49883"/>
    </cofactor>
</comment>
<name>A0A381TED3_9ZZZZ</name>